<evidence type="ECO:0000256" key="4">
    <source>
        <dbReference type="SAM" id="SignalP"/>
    </source>
</evidence>
<evidence type="ECO:0000313" key="7">
    <source>
        <dbReference type="RefSeq" id="XP_018543123.1"/>
    </source>
</evidence>
<evidence type="ECO:0000313" key="6">
    <source>
        <dbReference type="Proteomes" id="UP000694890"/>
    </source>
</evidence>
<dbReference type="InterPro" id="IPR050822">
    <property type="entry name" value="Cerebellin_Synaptic_Org"/>
</dbReference>
<keyword evidence="3 4" id="KW-0732">Signal</keyword>
<dbReference type="GO" id="GO:0045202">
    <property type="term" value="C:synapse"/>
    <property type="evidence" value="ECO:0007669"/>
    <property type="project" value="TreeGrafter"/>
</dbReference>
<gene>
    <name evidence="7" type="primary">LOC108890644</name>
</gene>
<dbReference type="InterPro" id="IPR001073">
    <property type="entry name" value="C1q_dom"/>
</dbReference>
<dbReference type="InterPro" id="IPR008983">
    <property type="entry name" value="Tumour_necrosis_fac-like_dom"/>
</dbReference>
<dbReference type="KEGG" id="lcf:108890644"/>
<dbReference type="GO" id="GO:0005576">
    <property type="term" value="C:extracellular region"/>
    <property type="evidence" value="ECO:0007669"/>
    <property type="project" value="UniProtKB-SubCell"/>
</dbReference>
<dbReference type="RefSeq" id="XP_018543123.1">
    <property type="nucleotide sequence ID" value="XM_018687607.2"/>
</dbReference>
<dbReference type="PANTHER" id="PTHR22923">
    <property type="entry name" value="CEREBELLIN-RELATED"/>
    <property type="match status" value="1"/>
</dbReference>
<dbReference type="AlphaFoldDB" id="A0AAJ7Q017"/>
<feature type="domain" description="C1q" evidence="5">
    <location>
        <begin position="82"/>
        <end position="226"/>
    </location>
</feature>
<dbReference type="GO" id="GO:0099558">
    <property type="term" value="P:maintenance of synapse structure"/>
    <property type="evidence" value="ECO:0007669"/>
    <property type="project" value="TreeGrafter"/>
</dbReference>
<name>A0AAJ7Q017_LATCA</name>
<evidence type="ECO:0000256" key="2">
    <source>
        <dbReference type="ARBA" id="ARBA00022525"/>
    </source>
</evidence>
<evidence type="ECO:0000256" key="3">
    <source>
        <dbReference type="ARBA" id="ARBA00022729"/>
    </source>
</evidence>
<organism evidence="6 7">
    <name type="scientific">Lates calcarifer</name>
    <name type="common">Barramundi</name>
    <name type="synonym">Holocentrus calcarifer</name>
    <dbReference type="NCBI Taxonomy" id="8187"/>
    <lineage>
        <taxon>Eukaryota</taxon>
        <taxon>Metazoa</taxon>
        <taxon>Chordata</taxon>
        <taxon>Craniata</taxon>
        <taxon>Vertebrata</taxon>
        <taxon>Euteleostomi</taxon>
        <taxon>Actinopterygii</taxon>
        <taxon>Neopterygii</taxon>
        <taxon>Teleostei</taxon>
        <taxon>Neoteleostei</taxon>
        <taxon>Acanthomorphata</taxon>
        <taxon>Carangaria</taxon>
        <taxon>Carangaria incertae sedis</taxon>
        <taxon>Centropomidae</taxon>
        <taxon>Lates</taxon>
    </lineage>
</organism>
<proteinExistence type="predicted"/>
<dbReference type="SMART" id="SM00110">
    <property type="entry name" value="C1Q"/>
    <property type="match status" value="1"/>
</dbReference>
<keyword evidence="2" id="KW-0964">Secreted</keyword>
<reference evidence="7" key="1">
    <citation type="submission" date="2025-08" db="UniProtKB">
        <authorList>
            <consortium name="RefSeq"/>
        </authorList>
    </citation>
    <scope>IDENTIFICATION</scope>
    <source>
        <tissue evidence="7">Brain</tissue>
    </source>
</reference>
<feature type="signal peptide" evidence="4">
    <location>
        <begin position="1"/>
        <end position="15"/>
    </location>
</feature>
<dbReference type="PROSITE" id="PS50871">
    <property type="entry name" value="C1Q"/>
    <property type="match status" value="1"/>
</dbReference>
<comment type="subcellular location">
    <subcellularLocation>
        <location evidence="1">Secreted</location>
    </subcellularLocation>
</comment>
<evidence type="ECO:0000259" key="5">
    <source>
        <dbReference type="PROSITE" id="PS50871"/>
    </source>
</evidence>
<sequence length="226" mass="24735">MRAIVLLCLLHAAFAMQNPWNGPESTTVQPRSSINSDCLQDQASCGCCLMQKQIKRTENYFHLALEKMNEELTTSKMALNNMRASRSAFSVGLTDSTIFRCYGPLSEDHAIAYKHVFLNLGDNYNTETGIFTVTRSGVYSFAFTIFASLPFGINAATCASLMVNGEPVAKLFENKGQDSEDSSSVVLAIRLNAGDNVTVNLLKGCVVCDSSSHYNTFTGFLLYATD</sequence>
<evidence type="ECO:0000256" key="1">
    <source>
        <dbReference type="ARBA" id="ARBA00004613"/>
    </source>
</evidence>
<dbReference type="Gene3D" id="2.60.120.40">
    <property type="match status" value="1"/>
</dbReference>
<dbReference type="SUPFAM" id="SSF49842">
    <property type="entry name" value="TNF-like"/>
    <property type="match status" value="1"/>
</dbReference>
<dbReference type="GeneID" id="108890644"/>
<accession>A0AAJ7Q017</accession>
<dbReference type="Proteomes" id="UP000694890">
    <property type="component" value="Linkage group LG21"/>
</dbReference>
<feature type="chain" id="PRO_5042529820" evidence="4">
    <location>
        <begin position="16"/>
        <end position="226"/>
    </location>
</feature>
<dbReference type="Pfam" id="PF00386">
    <property type="entry name" value="C1q"/>
    <property type="match status" value="1"/>
</dbReference>
<dbReference type="PRINTS" id="PR00007">
    <property type="entry name" value="COMPLEMNTC1Q"/>
</dbReference>
<dbReference type="PANTHER" id="PTHR22923:SF103">
    <property type="entry name" value="CEREBELLIN 20-RELATED"/>
    <property type="match status" value="1"/>
</dbReference>
<protein>
    <submittedName>
        <fullName evidence="7">C1q-related factor</fullName>
    </submittedName>
</protein>